<sequence>MISAVLKFIKELLEVGQAAAGPLPDFHGSRPLNGLWALWQGVREPHRLYGGLRNYIEQLNWFVVLVHRLFAGVFWTLYPADQTDVREHVCLPMGPGPTSCREGNPLYFDHPVDNLTRLRADRITAPGAMIGSLASNVVVLQISGVWAILDCKPSIPEGRLPTSVGGLIAIWQHGCQGSIVGPVLLNEDARYTLSLKWLIAEGLA</sequence>
<dbReference type="Proteomes" id="UP001302126">
    <property type="component" value="Unassembled WGS sequence"/>
</dbReference>
<accession>A0AAN6WU74</accession>
<gene>
    <name evidence="1" type="ORF">QBC35DRAFT_553952</name>
</gene>
<reference evidence="1" key="2">
    <citation type="submission" date="2023-05" db="EMBL/GenBank/DDBJ databases">
        <authorList>
            <consortium name="Lawrence Berkeley National Laboratory"/>
            <person name="Steindorff A."/>
            <person name="Hensen N."/>
            <person name="Bonometti L."/>
            <person name="Westerberg I."/>
            <person name="Brannstrom I.O."/>
            <person name="Guillou S."/>
            <person name="Cros-Aarteil S."/>
            <person name="Calhoun S."/>
            <person name="Haridas S."/>
            <person name="Kuo A."/>
            <person name="Mondo S."/>
            <person name="Pangilinan J."/>
            <person name="Riley R."/>
            <person name="Labutti K."/>
            <person name="Andreopoulos B."/>
            <person name="Lipzen A."/>
            <person name="Chen C."/>
            <person name="Yanf M."/>
            <person name="Daum C."/>
            <person name="Ng V."/>
            <person name="Clum A."/>
            <person name="Ohm R."/>
            <person name="Martin F."/>
            <person name="Silar P."/>
            <person name="Natvig D."/>
            <person name="Lalanne C."/>
            <person name="Gautier V."/>
            <person name="Ament-Velasquez S.L."/>
            <person name="Kruys A."/>
            <person name="Hutchinson M.I."/>
            <person name="Powell A.J."/>
            <person name="Barry K."/>
            <person name="Miller A.N."/>
            <person name="Grigoriev I.V."/>
            <person name="Debuchy R."/>
            <person name="Gladieux P."/>
            <person name="Thoren M.H."/>
            <person name="Johannesson H."/>
        </authorList>
    </citation>
    <scope>NUCLEOTIDE SEQUENCE</scope>
    <source>
        <strain evidence="1">PSN309</strain>
    </source>
</reference>
<proteinExistence type="predicted"/>
<evidence type="ECO:0000313" key="2">
    <source>
        <dbReference type="Proteomes" id="UP001302126"/>
    </source>
</evidence>
<evidence type="ECO:0000313" key="1">
    <source>
        <dbReference type="EMBL" id="KAK4186542.1"/>
    </source>
</evidence>
<reference evidence="1" key="1">
    <citation type="journal article" date="2023" name="Mol. Phylogenet. Evol.">
        <title>Genome-scale phylogeny and comparative genomics of the fungal order Sordariales.</title>
        <authorList>
            <person name="Hensen N."/>
            <person name="Bonometti L."/>
            <person name="Westerberg I."/>
            <person name="Brannstrom I.O."/>
            <person name="Guillou S."/>
            <person name="Cros-Aarteil S."/>
            <person name="Calhoun S."/>
            <person name="Haridas S."/>
            <person name="Kuo A."/>
            <person name="Mondo S."/>
            <person name="Pangilinan J."/>
            <person name="Riley R."/>
            <person name="LaButti K."/>
            <person name="Andreopoulos B."/>
            <person name="Lipzen A."/>
            <person name="Chen C."/>
            <person name="Yan M."/>
            <person name="Daum C."/>
            <person name="Ng V."/>
            <person name="Clum A."/>
            <person name="Steindorff A."/>
            <person name="Ohm R.A."/>
            <person name="Martin F."/>
            <person name="Silar P."/>
            <person name="Natvig D.O."/>
            <person name="Lalanne C."/>
            <person name="Gautier V."/>
            <person name="Ament-Velasquez S.L."/>
            <person name="Kruys A."/>
            <person name="Hutchinson M.I."/>
            <person name="Powell A.J."/>
            <person name="Barry K."/>
            <person name="Miller A.N."/>
            <person name="Grigoriev I.V."/>
            <person name="Debuchy R."/>
            <person name="Gladieux P."/>
            <person name="Hiltunen Thoren M."/>
            <person name="Johannesson H."/>
        </authorList>
    </citation>
    <scope>NUCLEOTIDE SEQUENCE</scope>
    <source>
        <strain evidence="1">PSN309</strain>
    </source>
</reference>
<organism evidence="1 2">
    <name type="scientific">Podospora australis</name>
    <dbReference type="NCBI Taxonomy" id="1536484"/>
    <lineage>
        <taxon>Eukaryota</taxon>
        <taxon>Fungi</taxon>
        <taxon>Dikarya</taxon>
        <taxon>Ascomycota</taxon>
        <taxon>Pezizomycotina</taxon>
        <taxon>Sordariomycetes</taxon>
        <taxon>Sordariomycetidae</taxon>
        <taxon>Sordariales</taxon>
        <taxon>Podosporaceae</taxon>
        <taxon>Podospora</taxon>
    </lineage>
</organism>
<dbReference type="EMBL" id="MU864421">
    <property type="protein sequence ID" value="KAK4186542.1"/>
    <property type="molecule type" value="Genomic_DNA"/>
</dbReference>
<dbReference type="AlphaFoldDB" id="A0AAN6WU74"/>
<protein>
    <submittedName>
        <fullName evidence="1">Uncharacterized protein</fullName>
    </submittedName>
</protein>
<comment type="caution">
    <text evidence="1">The sequence shown here is derived from an EMBL/GenBank/DDBJ whole genome shotgun (WGS) entry which is preliminary data.</text>
</comment>
<name>A0AAN6WU74_9PEZI</name>
<keyword evidence="2" id="KW-1185">Reference proteome</keyword>